<dbReference type="OMA" id="CERHAEP"/>
<name>A0A3R7NLZ7_TRYRA</name>
<accession>A0A3R7NLZ7</accession>
<dbReference type="AlphaFoldDB" id="A0A3R7NLZ7"/>
<dbReference type="PANTHER" id="PTHR13318:SF95">
    <property type="entry name" value="F-BOX PROTEIN YLR352W"/>
    <property type="match status" value="1"/>
</dbReference>
<reference evidence="1 2" key="1">
    <citation type="journal article" date="2018" name="BMC Genomics">
        <title>Genomic comparison of Trypanosoma conorhini and Trypanosoma rangeli to Trypanosoma cruzi strains of high and low virulence.</title>
        <authorList>
            <person name="Bradwell K.R."/>
            <person name="Koparde V.N."/>
            <person name="Matveyev A.V."/>
            <person name="Serrano M.G."/>
            <person name="Alves J.M."/>
            <person name="Parikh H."/>
            <person name="Huang B."/>
            <person name="Lee V."/>
            <person name="Espinosa-Alvarez O."/>
            <person name="Ortiz P.A."/>
            <person name="Costa-Martins A.G."/>
            <person name="Teixeira M.M."/>
            <person name="Buck G.A."/>
        </authorList>
    </citation>
    <scope>NUCLEOTIDE SEQUENCE [LARGE SCALE GENOMIC DNA]</scope>
    <source>
        <strain evidence="1 2">AM80</strain>
    </source>
</reference>
<dbReference type="SUPFAM" id="SSF52047">
    <property type="entry name" value="RNI-like"/>
    <property type="match status" value="1"/>
</dbReference>
<dbReference type="EMBL" id="MKGL01000157">
    <property type="protein sequence ID" value="RNF04645.1"/>
    <property type="molecule type" value="Genomic_DNA"/>
</dbReference>
<keyword evidence="2" id="KW-1185">Reference proteome</keyword>
<evidence type="ECO:0000313" key="2">
    <source>
        <dbReference type="Proteomes" id="UP000283634"/>
    </source>
</evidence>
<sequence length="354" mass="38725">MSLSTTLLYDILSFYEGSDVPLALVFTSPGVRLACEERGMVQVGSWGLCLASDGSRRVMWQPSVPILRHRVAGEMCAVVWWCNRPTPAFCEVRPVCLDLSAACRLYRFDASVAFLFHSLVELTLRCATIKDVNLLGRLPALRKLDLVQAQVVDSGIIGLKESRSLVDVDLWGCAALTNVSPLGKVPTLRRLVLAETHVCDDGLAGLVDSLCLDEVNLEMCVLVKSVGFFGRLRTLRKLTLVATSVDNKGIIGLGSSMSLVEIDLWGCSAVDDVNSLGMIPTLRKLHLFGTSVTNEGIRGLRRSSSLEEIDLTLCEAVTEAETLSKIPTLRHIVLLHTSIHDVSELLLKEVRVII</sequence>
<dbReference type="GO" id="GO:0019005">
    <property type="term" value="C:SCF ubiquitin ligase complex"/>
    <property type="evidence" value="ECO:0007669"/>
    <property type="project" value="TreeGrafter"/>
</dbReference>
<gene>
    <name evidence="1" type="ORF">TraAM80_04940</name>
</gene>
<dbReference type="GO" id="GO:0031146">
    <property type="term" value="P:SCF-dependent proteasomal ubiquitin-dependent protein catabolic process"/>
    <property type="evidence" value="ECO:0007669"/>
    <property type="project" value="TreeGrafter"/>
</dbReference>
<dbReference type="InterPro" id="IPR032675">
    <property type="entry name" value="LRR_dom_sf"/>
</dbReference>
<organism evidence="1 2">
    <name type="scientific">Trypanosoma rangeli</name>
    <dbReference type="NCBI Taxonomy" id="5698"/>
    <lineage>
        <taxon>Eukaryota</taxon>
        <taxon>Discoba</taxon>
        <taxon>Euglenozoa</taxon>
        <taxon>Kinetoplastea</taxon>
        <taxon>Metakinetoplastina</taxon>
        <taxon>Trypanosomatida</taxon>
        <taxon>Trypanosomatidae</taxon>
        <taxon>Trypanosoma</taxon>
        <taxon>Herpetosoma</taxon>
    </lineage>
</organism>
<dbReference type="PANTHER" id="PTHR13318">
    <property type="entry name" value="PARTNER OF PAIRED, ISOFORM B-RELATED"/>
    <property type="match status" value="1"/>
</dbReference>
<dbReference type="RefSeq" id="XP_029238218.1">
    <property type="nucleotide sequence ID" value="XM_029381841.1"/>
</dbReference>
<protein>
    <submittedName>
        <fullName evidence="1">Putative leucine-rich repeat protein</fullName>
    </submittedName>
</protein>
<dbReference type="GeneID" id="40328873"/>
<dbReference type="OrthoDB" id="988231at2759"/>
<dbReference type="Proteomes" id="UP000283634">
    <property type="component" value="Unassembled WGS sequence"/>
</dbReference>
<dbReference type="Gene3D" id="3.80.10.10">
    <property type="entry name" value="Ribonuclease Inhibitor"/>
    <property type="match status" value="1"/>
</dbReference>
<proteinExistence type="predicted"/>
<evidence type="ECO:0000313" key="1">
    <source>
        <dbReference type="EMBL" id="RNF04645.1"/>
    </source>
</evidence>
<comment type="caution">
    <text evidence="1">The sequence shown here is derived from an EMBL/GenBank/DDBJ whole genome shotgun (WGS) entry which is preliminary data.</text>
</comment>